<sequence length="94" mass="10454">MTDSNTFNAWVCEGKGKPLVEMQLELKPWDEDSVELKITHCGICGSDTHTLGKDNNKHVNPIRTLNIVLSQTLVGSLQITHVLLDTKLLVLSQE</sequence>
<organism evidence="1 2">
    <name type="scientific">Rhizopus oryzae</name>
    <name type="common">Mucormycosis agent</name>
    <name type="synonym">Rhizopus arrhizus var. delemar</name>
    <dbReference type="NCBI Taxonomy" id="64495"/>
    <lineage>
        <taxon>Eukaryota</taxon>
        <taxon>Fungi</taxon>
        <taxon>Fungi incertae sedis</taxon>
        <taxon>Mucoromycota</taxon>
        <taxon>Mucoromycotina</taxon>
        <taxon>Mucoromycetes</taxon>
        <taxon>Mucorales</taxon>
        <taxon>Mucorineae</taxon>
        <taxon>Rhizopodaceae</taxon>
        <taxon>Rhizopus</taxon>
    </lineage>
</organism>
<protein>
    <submittedName>
        <fullName evidence="1">Uncharacterized protein</fullName>
    </submittedName>
</protein>
<dbReference type="SUPFAM" id="SSF50129">
    <property type="entry name" value="GroES-like"/>
    <property type="match status" value="1"/>
</dbReference>
<dbReference type="InterPro" id="IPR011032">
    <property type="entry name" value="GroES-like_sf"/>
</dbReference>
<keyword evidence="2" id="KW-1185">Reference proteome</keyword>
<evidence type="ECO:0000313" key="2">
    <source>
        <dbReference type="Proteomes" id="UP000716291"/>
    </source>
</evidence>
<evidence type="ECO:0000313" key="1">
    <source>
        <dbReference type="EMBL" id="KAG1314321.1"/>
    </source>
</evidence>
<dbReference type="EMBL" id="JAANQT010000122">
    <property type="protein sequence ID" value="KAG1314321.1"/>
    <property type="molecule type" value="Genomic_DNA"/>
</dbReference>
<accession>A0A9P6XIB1</accession>
<dbReference type="AlphaFoldDB" id="A0A9P6XIB1"/>
<comment type="caution">
    <text evidence="1">The sequence shown here is derived from an EMBL/GenBank/DDBJ whole genome shotgun (WGS) entry which is preliminary data.</text>
</comment>
<dbReference type="Proteomes" id="UP000716291">
    <property type="component" value="Unassembled WGS sequence"/>
</dbReference>
<dbReference type="Gene3D" id="3.90.180.10">
    <property type="entry name" value="Medium-chain alcohol dehydrogenases, catalytic domain"/>
    <property type="match status" value="1"/>
</dbReference>
<reference evidence="1" key="1">
    <citation type="journal article" date="2020" name="Microb. Genom.">
        <title>Genetic diversity of clinical and environmental Mucorales isolates obtained from an investigation of mucormycosis cases among solid organ transplant recipients.</title>
        <authorList>
            <person name="Nguyen M.H."/>
            <person name="Kaul D."/>
            <person name="Muto C."/>
            <person name="Cheng S.J."/>
            <person name="Richter R.A."/>
            <person name="Bruno V.M."/>
            <person name="Liu G."/>
            <person name="Beyhan S."/>
            <person name="Sundermann A.J."/>
            <person name="Mounaud S."/>
            <person name="Pasculle A.W."/>
            <person name="Nierman W.C."/>
            <person name="Driscoll E."/>
            <person name="Cumbie R."/>
            <person name="Clancy C.J."/>
            <person name="Dupont C.L."/>
        </authorList>
    </citation>
    <scope>NUCLEOTIDE SEQUENCE</scope>
    <source>
        <strain evidence="1">GL11</strain>
    </source>
</reference>
<gene>
    <name evidence="1" type="ORF">G6F64_001562</name>
</gene>
<proteinExistence type="predicted"/>
<name>A0A9P6XIB1_RHIOR</name>